<keyword evidence="3" id="KW-1185">Reference proteome</keyword>
<dbReference type="SUPFAM" id="SSF82185">
    <property type="entry name" value="Histone H3 K4-specific methyltransferase SET7/9 N-terminal domain"/>
    <property type="match status" value="1"/>
</dbReference>
<reference evidence="2" key="1">
    <citation type="submission" date="2021-05" db="EMBL/GenBank/DDBJ databases">
        <authorList>
            <person name="Tigano A."/>
        </authorList>
    </citation>
    <scope>NUCLEOTIDE SEQUENCE</scope>
</reference>
<dbReference type="InterPro" id="IPR052849">
    <property type="entry name" value="MORN_repeat_protein"/>
</dbReference>
<dbReference type="PANTHER" id="PTHR46917:SF1">
    <property type="entry name" value="MORN REPEAT-CONTAINING PROTEIN 2"/>
    <property type="match status" value="1"/>
</dbReference>
<dbReference type="Pfam" id="PF02493">
    <property type="entry name" value="MORN"/>
    <property type="match status" value="3"/>
</dbReference>
<organism evidence="2 3">
    <name type="scientific">Menidia menidia</name>
    <name type="common">Atlantic silverside</name>
    <dbReference type="NCBI Taxonomy" id="238744"/>
    <lineage>
        <taxon>Eukaryota</taxon>
        <taxon>Metazoa</taxon>
        <taxon>Chordata</taxon>
        <taxon>Craniata</taxon>
        <taxon>Vertebrata</taxon>
        <taxon>Euteleostomi</taxon>
        <taxon>Actinopterygii</taxon>
        <taxon>Neopterygii</taxon>
        <taxon>Teleostei</taxon>
        <taxon>Neoteleostei</taxon>
        <taxon>Acanthomorphata</taxon>
        <taxon>Ovalentaria</taxon>
        <taxon>Atherinomorphae</taxon>
        <taxon>Atheriniformes</taxon>
        <taxon>Atherinopsidae</taxon>
        <taxon>Menidiinae</taxon>
        <taxon>Menidia</taxon>
    </lineage>
</organism>
<gene>
    <name evidence="2" type="ORF">MMEN_LOCUS11480</name>
</gene>
<evidence type="ECO:0000256" key="1">
    <source>
        <dbReference type="ARBA" id="ARBA00022737"/>
    </source>
</evidence>
<dbReference type="AlphaFoldDB" id="A0A8S4B8F3"/>
<protein>
    <submittedName>
        <fullName evidence="2">(Atlantic silverside) hypothetical protein</fullName>
    </submittedName>
</protein>
<dbReference type="Proteomes" id="UP000677803">
    <property type="component" value="Unassembled WGS sequence"/>
</dbReference>
<sequence>MVTFRGFRVSQRRFDLACDIFHNLCVHSWDSPGKQRLLSAAGTICQPGEAVTDVWWGKKKDDSLKKDDGPIKVSFIFPNGDRYEGECSRSGSGVLVRSGRGKHTSAGGVVYIGEWHEDKMQGRGTLQHPSGALYEGDFQDNMYHGVGTYTFPDGSLYKGHFHQNRLKGEGTFIDVQGLVWTGEFHGKAALGLKMQHNM</sequence>
<dbReference type="EMBL" id="CAJRST010011113">
    <property type="protein sequence ID" value="CAG5927675.1"/>
    <property type="molecule type" value="Genomic_DNA"/>
</dbReference>
<proteinExistence type="predicted"/>
<name>A0A8S4B8F3_9TELE</name>
<evidence type="ECO:0000313" key="3">
    <source>
        <dbReference type="Proteomes" id="UP000677803"/>
    </source>
</evidence>
<dbReference type="OrthoDB" id="437960at2759"/>
<dbReference type="PANTHER" id="PTHR46917">
    <property type="entry name" value="MORN REPEAT-CONTAINING PROTEIN 2"/>
    <property type="match status" value="1"/>
</dbReference>
<dbReference type="Gene3D" id="2.20.110.10">
    <property type="entry name" value="Histone H3 K4-specific methyltransferase SET7/9 N-terminal domain"/>
    <property type="match status" value="2"/>
</dbReference>
<dbReference type="InterPro" id="IPR003409">
    <property type="entry name" value="MORN"/>
</dbReference>
<dbReference type="SMART" id="SM00698">
    <property type="entry name" value="MORN"/>
    <property type="match status" value="3"/>
</dbReference>
<accession>A0A8S4B8F3</accession>
<evidence type="ECO:0000313" key="2">
    <source>
        <dbReference type="EMBL" id="CAG5927675.1"/>
    </source>
</evidence>
<comment type="caution">
    <text evidence="2">The sequence shown here is derived from an EMBL/GenBank/DDBJ whole genome shotgun (WGS) entry which is preliminary data.</text>
</comment>
<keyword evidence="1" id="KW-0677">Repeat</keyword>